<dbReference type="RefSeq" id="WP_369251845.1">
    <property type="nucleotide sequence ID" value="NZ_CP163443.1"/>
</dbReference>
<reference evidence="1" key="1">
    <citation type="submission" date="2024-07" db="EMBL/GenBank/DDBJ databases">
        <authorList>
            <person name="Yu S.T."/>
        </authorList>
    </citation>
    <scope>NUCLEOTIDE SEQUENCE</scope>
    <source>
        <strain evidence="1">R41</strain>
    </source>
</reference>
<organism evidence="1">
    <name type="scientific">Streptomyces sp. R41</name>
    <dbReference type="NCBI Taxonomy" id="3238632"/>
    <lineage>
        <taxon>Bacteria</taxon>
        <taxon>Bacillati</taxon>
        <taxon>Actinomycetota</taxon>
        <taxon>Actinomycetes</taxon>
        <taxon>Kitasatosporales</taxon>
        <taxon>Streptomycetaceae</taxon>
        <taxon>Streptomyces</taxon>
    </lineage>
</organism>
<gene>
    <name evidence="1" type="ORF">AB5J53_47405</name>
</gene>
<sequence length="106" mass="11676">MAVDDLLGIDRLVSHGGVDVAVAYHELGDVEWHPVHDRVRDEQPSLRKSWGLKVSGRLVASVRPVRASASLSMSLIPAAGIGRFSTPMWRWNRSGIGGFQTRSWLS</sequence>
<accession>A0AB39RTC0</accession>
<dbReference type="EMBL" id="CP163443">
    <property type="protein sequence ID" value="XDQ58723.1"/>
    <property type="molecule type" value="Genomic_DNA"/>
</dbReference>
<evidence type="ECO:0000313" key="1">
    <source>
        <dbReference type="EMBL" id="XDQ58723.1"/>
    </source>
</evidence>
<proteinExistence type="predicted"/>
<protein>
    <submittedName>
        <fullName evidence="1">Uncharacterized protein</fullName>
    </submittedName>
</protein>
<dbReference type="AlphaFoldDB" id="A0AB39RTC0"/>
<name>A0AB39RTC0_9ACTN</name>